<reference evidence="2 3" key="1">
    <citation type="submission" date="2016-10" db="EMBL/GenBank/DDBJ databases">
        <title>The whole genome sequencing and assembly of Aeribacillus pallidus KCTC3564 strain.</title>
        <authorList>
            <person name="Lee Y.-J."/>
            <person name="Park M.-K."/>
            <person name="Yi H."/>
            <person name="Bahn Y.-S."/>
            <person name="Kim J.F."/>
            <person name="Lee D.-W."/>
        </authorList>
    </citation>
    <scope>NUCLEOTIDE SEQUENCE [LARGE SCALE GENOMIC DNA]</scope>
    <source>
        <strain evidence="2 3">KCTC3564</strain>
    </source>
</reference>
<dbReference type="Proteomes" id="UP000214606">
    <property type="component" value="Chromosome"/>
</dbReference>
<evidence type="ECO:0000313" key="3">
    <source>
        <dbReference type="Proteomes" id="UP000214606"/>
    </source>
</evidence>
<name>A0A223E206_9BACI</name>
<dbReference type="CDD" id="cd03139">
    <property type="entry name" value="GATase1_PfpI_2"/>
    <property type="match status" value="1"/>
</dbReference>
<dbReference type="KEGG" id="apak:AP3564_02615"/>
<dbReference type="InterPro" id="IPR029062">
    <property type="entry name" value="Class_I_gatase-like"/>
</dbReference>
<gene>
    <name evidence="2" type="ORF">AP3564_02615</name>
</gene>
<feature type="domain" description="DJ-1/PfpI" evidence="1">
    <location>
        <begin position="1"/>
        <end position="165"/>
    </location>
</feature>
<dbReference type="Gene3D" id="3.40.50.880">
    <property type="match status" value="1"/>
</dbReference>
<evidence type="ECO:0000259" key="1">
    <source>
        <dbReference type="Pfam" id="PF01965"/>
    </source>
</evidence>
<protein>
    <submittedName>
        <fullName evidence="2">Thiamine biosynthesis protein ThiJ</fullName>
    </submittedName>
</protein>
<evidence type="ECO:0000313" key="2">
    <source>
        <dbReference type="EMBL" id="ASS89288.1"/>
    </source>
</evidence>
<dbReference type="RefSeq" id="WP_094244570.1">
    <property type="nucleotide sequence ID" value="NZ_CP017703.1"/>
</dbReference>
<sequence>MKIAFILFDRMTALDFVGFYDAVTRLKTMGFNEKLSLTLCGMKDEISDDRGITVKIQEVAPDLSQYDLLFVPGGFGTRELLHDSEFIEWLKTGSNATYKVSVCTGSILFGAAGFLDGKKATTHPNEYDLLRSYCSEVIEDRIVKDGYVITGGGVATSVDLGLFICELLAGREAVLRIQKQMDYPYYKVRKYNLD</sequence>
<dbReference type="SUPFAM" id="SSF52317">
    <property type="entry name" value="Class I glutamine amidotransferase-like"/>
    <property type="match status" value="1"/>
</dbReference>
<dbReference type="InterPro" id="IPR002818">
    <property type="entry name" value="DJ-1/PfpI"/>
</dbReference>
<organism evidence="2 3">
    <name type="scientific">Aeribacillus pallidus</name>
    <dbReference type="NCBI Taxonomy" id="33936"/>
    <lineage>
        <taxon>Bacteria</taxon>
        <taxon>Bacillati</taxon>
        <taxon>Bacillota</taxon>
        <taxon>Bacilli</taxon>
        <taxon>Bacillales</taxon>
        <taxon>Bacillaceae</taxon>
        <taxon>Aeribacillus</taxon>
    </lineage>
</organism>
<dbReference type="GO" id="GO:0006355">
    <property type="term" value="P:regulation of DNA-templated transcription"/>
    <property type="evidence" value="ECO:0007669"/>
    <property type="project" value="TreeGrafter"/>
</dbReference>
<proteinExistence type="predicted"/>
<dbReference type="InterPro" id="IPR052158">
    <property type="entry name" value="INH-QAR"/>
</dbReference>
<dbReference type="AlphaFoldDB" id="A0A223E206"/>
<accession>A0A223E206</accession>
<dbReference type="EMBL" id="CP017703">
    <property type="protein sequence ID" value="ASS89288.1"/>
    <property type="molecule type" value="Genomic_DNA"/>
</dbReference>
<dbReference type="PANTHER" id="PTHR43130:SF2">
    <property type="entry name" value="DJ-1_PFPI DOMAIN-CONTAINING PROTEIN"/>
    <property type="match status" value="1"/>
</dbReference>
<dbReference type="Pfam" id="PF01965">
    <property type="entry name" value="DJ-1_PfpI"/>
    <property type="match status" value="1"/>
</dbReference>
<dbReference type="PANTHER" id="PTHR43130">
    <property type="entry name" value="ARAC-FAMILY TRANSCRIPTIONAL REGULATOR"/>
    <property type="match status" value="1"/>
</dbReference>